<evidence type="ECO:0008006" key="3">
    <source>
        <dbReference type="Google" id="ProtNLM"/>
    </source>
</evidence>
<accession>A0ABV1RVM0</accession>
<evidence type="ECO:0000313" key="1">
    <source>
        <dbReference type="EMBL" id="MER2998452.1"/>
    </source>
</evidence>
<organism evidence="1 2">
    <name type="scientific">Pontibacter populi</name>
    <dbReference type="NCBI Taxonomy" id="890055"/>
    <lineage>
        <taxon>Bacteria</taxon>
        <taxon>Pseudomonadati</taxon>
        <taxon>Bacteroidota</taxon>
        <taxon>Cytophagia</taxon>
        <taxon>Cytophagales</taxon>
        <taxon>Hymenobacteraceae</taxon>
        <taxon>Pontibacter</taxon>
    </lineage>
</organism>
<keyword evidence="2" id="KW-1185">Reference proteome</keyword>
<gene>
    <name evidence="1" type="ORF">ABS362_12925</name>
</gene>
<protein>
    <recommendedName>
        <fullName evidence="3">DUF4488 domain-containing protein</fullName>
    </recommendedName>
</protein>
<sequence length="197" mass="22690">MIMDHVKPFLFVVNFSVFLLLLTGCNSSEKRKFTKDLQKDLQIEPKHIVGLWETRLVGERNGELVSGGNIYVAFTKPNRYGKGKLIYLLEENESLYAEENFYQITDTYNDGKFIEFDHLTDVTSFEETFEIIDKYGASAVWTEDNREVNKLITELSTEELGAADVPADDFPKTHYYRVLDQDLIDKAAIAIDQQNNE</sequence>
<proteinExistence type="predicted"/>
<name>A0ABV1RVM0_9BACT</name>
<dbReference type="EMBL" id="JBEOKT010000011">
    <property type="protein sequence ID" value="MER2998452.1"/>
    <property type="molecule type" value="Genomic_DNA"/>
</dbReference>
<evidence type="ECO:0000313" key="2">
    <source>
        <dbReference type="Proteomes" id="UP001476807"/>
    </source>
</evidence>
<dbReference type="Proteomes" id="UP001476807">
    <property type="component" value="Unassembled WGS sequence"/>
</dbReference>
<reference evidence="1 2" key="1">
    <citation type="submission" date="2024-06" db="EMBL/GenBank/DDBJ databases">
        <title>Pontibacter populi HYL7-15.</title>
        <authorList>
            <person name="Kim M.K."/>
        </authorList>
    </citation>
    <scope>NUCLEOTIDE SEQUENCE [LARGE SCALE GENOMIC DNA]</scope>
    <source>
        <strain evidence="1 2">HYL7-15</strain>
    </source>
</reference>
<comment type="caution">
    <text evidence="1">The sequence shown here is derived from an EMBL/GenBank/DDBJ whole genome shotgun (WGS) entry which is preliminary data.</text>
</comment>
<dbReference type="RefSeq" id="WP_350412907.1">
    <property type="nucleotide sequence ID" value="NZ_JBEOKT010000011.1"/>
</dbReference>
<dbReference type="PROSITE" id="PS51257">
    <property type="entry name" value="PROKAR_LIPOPROTEIN"/>
    <property type="match status" value="1"/>
</dbReference>